<dbReference type="EMBL" id="FMZA01000004">
    <property type="protein sequence ID" value="SDC19518.1"/>
    <property type="molecule type" value="Genomic_DNA"/>
</dbReference>
<dbReference type="InterPro" id="IPR050429">
    <property type="entry name" value="PTS_Glucose_EIICBA"/>
</dbReference>
<evidence type="ECO:0000313" key="15">
    <source>
        <dbReference type="EMBL" id="SDC19518.1"/>
    </source>
</evidence>
<keyword evidence="16" id="KW-1185">Reference proteome</keyword>
<feature type="transmembrane region" description="Helical" evidence="12">
    <location>
        <begin position="388"/>
        <end position="411"/>
    </location>
</feature>
<evidence type="ECO:0000256" key="8">
    <source>
        <dbReference type="ARBA" id="ARBA00022777"/>
    </source>
</evidence>
<organism evidence="15 16">
    <name type="scientific">Melghirimyces thermohalophilus</name>
    <dbReference type="NCBI Taxonomy" id="1236220"/>
    <lineage>
        <taxon>Bacteria</taxon>
        <taxon>Bacillati</taxon>
        <taxon>Bacillota</taxon>
        <taxon>Bacilli</taxon>
        <taxon>Bacillales</taxon>
        <taxon>Thermoactinomycetaceae</taxon>
        <taxon>Melghirimyces</taxon>
    </lineage>
</organism>
<dbReference type="AlphaFoldDB" id="A0A1G6JLH2"/>
<accession>A0A1G6JLH2</accession>
<evidence type="ECO:0000256" key="12">
    <source>
        <dbReference type="SAM" id="Phobius"/>
    </source>
</evidence>
<keyword evidence="3" id="KW-1003">Cell membrane</keyword>
<reference evidence="15 16" key="1">
    <citation type="submission" date="2016-10" db="EMBL/GenBank/DDBJ databases">
        <authorList>
            <person name="de Groot N.N."/>
        </authorList>
    </citation>
    <scope>NUCLEOTIDE SEQUENCE [LARGE SCALE GENOMIC DNA]</scope>
    <source>
        <strain evidence="15 16">DSM 45514</strain>
    </source>
</reference>
<dbReference type="GO" id="GO:0008982">
    <property type="term" value="F:protein-N(PI)-phosphohistidine-sugar phosphotransferase activity"/>
    <property type="evidence" value="ECO:0007669"/>
    <property type="project" value="InterPro"/>
</dbReference>
<dbReference type="Gene3D" id="3.30.1360.60">
    <property type="entry name" value="Glucose permease domain IIB"/>
    <property type="match status" value="1"/>
</dbReference>
<sequence>MMAKSRGISFDFFQRVGRSMMAVVLILPLVSILMGLGGVLLNPNVHQLMPFLAGDGFQAAGELMQRAGQAVFNNLPVLFAVAIAITWTGAGMAGFAALVAFFIMHTVLGSLIDITGLQLNDQLTGEELGIETMQTGVFGGILIGFLTAWLYNKFYRTELPDAISLFSGERLVPIVASFASIGVAILFYFVWPVIGQGIFILGKYVATHTNPLIVGLYGGIEKLLIPFGLHHIYNTPLLFTEIGASYETLDGARVVGDQNVYIAQVIDKLRDPSIAITGGTYIAGKFIPVMFGLPAAALAMIRVAKDDRKAKARSLLIAAAFTAFLTGITEPLEFTFLFVAPLLYGVHALLTGVAFGLANFLGMKAGFAGGSGLIDFVLFNILPNQSNAWLWTIGVGVVFAVVYYFVFRFLIVARDLKTPGREEEGEETRLYSKEEAREKIGVSKGEKTTDNGAADDSRAAKILAALGGEENITKLDACISRLRVGVKDTDKVDEQALKDEGASGVLRVSDGVQAVYGTRSSVIKEEIQELVGKEHLS</sequence>
<dbReference type="Pfam" id="PF02378">
    <property type="entry name" value="PTS_EIIC"/>
    <property type="match status" value="1"/>
</dbReference>
<evidence type="ECO:0000256" key="2">
    <source>
        <dbReference type="ARBA" id="ARBA00022448"/>
    </source>
</evidence>
<keyword evidence="10 12" id="KW-0472">Membrane</keyword>
<proteinExistence type="predicted"/>
<dbReference type="PANTHER" id="PTHR30009">
    <property type="entry name" value="CYTOCHROME C-TYPE SYNTHESIS PROTEIN AND PTS TRANSMEMBRANE COMPONENT"/>
    <property type="match status" value="1"/>
</dbReference>
<feature type="transmembrane region" description="Helical" evidence="12">
    <location>
        <begin position="334"/>
        <end position="358"/>
    </location>
</feature>
<feature type="transmembrane region" description="Helical" evidence="12">
    <location>
        <begin position="312"/>
        <end position="328"/>
    </location>
</feature>
<dbReference type="PROSITE" id="PS51103">
    <property type="entry name" value="PTS_EIIC_TYPE_1"/>
    <property type="match status" value="1"/>
</dbReference>
<dbReference type="NCBIfam" id="TIGR00826">
    <property type="entry name" value="EIIB_glc"/>
    <property type="match status" value="1"/>
</dbReference>
<keyword evidence="2" id="KW-0813">Transport</keyword>
<dbReference type="OrthoDB" id="9764327at2"/>
<dbReference type="InterPro" id="IPR001996">
    <property type="entry name" value="PTS_IIB_1"/>
</dbReference>
<comment type="subcellular location">
    <subcellularLocation>
        <location evidence="1">Cell membrane</location>
        <topology evidence="1">Multi-pass membrane protein</topology>
    </subcellularLocation>
</comment>
<feature type="transmembrane region" description="Helical" evidence="12">
    <location>
        <begin position="281"/>
        <end position="300"/>
    </location>
</feature>
<feature type="transmembrane region" description="Helical" evidence="12">
    <location>
        <begin position="132"/>
        <end position="151"/>
    </location>
</feature>
<feature type="domain" description="PTS EIIC type-1" evidence="14">
    <location>
        <begin position="7"/>
        <end position="423"/>
    </location>
</feature>
<dbReference type="GO" id="GO:0016301">
    <property type="term" value="F:kinase activity"/>
    <property type="evidence" value="ECO:0007669"/>
    <property type="project" value="UniProtKB-KW"/>
</dbReference>
<evidence type="ECO:0000256" key="4">
    <source>
        <dbReference type="ARBA" id="ARBA00022597"/>
    </source>
</evidence>
<dbReference type="Proteomes" id="UP000199387">
    <property type="component" value="Unassembled WGS sequence"/>
</dbReference>
<dbReference type="InterPro" id="IPR036878">
    <property type="entry name" value="Glu_permease_IIB"/>
</dbReference>
<dbReference type="STRING" id="1236220.SAMN04488112_10492"/>
<feature type="transmembrane region" description="Helical" evidence="12">
    <location>
        <begin position="95"/>
        <end position="112"/>
    </location>
</feature>
<dbReference type="PANTHER" id="PTHR30009:SF8">
    <property type="entry name" value="PTS SYSTEM, IIBC COMPONENT"/>
    <property type="match status" value="1"/>
</dbReference>
<keyword evidence="7 12" id="KW-0812">Transmembrane</keyword>
<dbReference type="GO" id="GO:0090563">
    <property type="term" value="F:protein-phosphocysteine-sugar phosphotransferase activity"/>
    <property type="evidence" value="ECO:0007669"/>
    <property type="project" value="TreeGrafter"/>
</dbReference>
<keyword evidence="8" id="KW-0418">Kinase</keyword>
<feature type="transmembrane region" description="Helical" evidence="12">
    <location>
        <begin position="70"/>
        <end position="88"/>
    </location>
</feature>
<dbReference type="InterPro" id="IPR018113">
    <property type="entry name" value="PTrfase_EIIB_Cys"/>
</dbReference>
<evidence type="ECO:0000259" key="14">
    <source>
        <dbReference type="PROSITE" id="PS51103"/>
    </source>
</evidence>
<dbReference type="InterPro" id="IPR003352">
    <property type="entry name" value="PTS_EIIC"/>
</dbReference>
<evidence type="ECO:0000259" key="13">
    <source>
        <dbReference type="PROSITE" id="PS51098"/>
    </source>
</evidence>
<evidence type="ECO:0000256" key="5">
    <source>
        <dbReference type="ARBA" id="ARBA00022679"/>
    </source>
</evidence>
<evidence type="ECO:0000256" key="7">
    <source>
        <dbReference type="ARBA" id="ARBA00022692"/>
    </source>
</evidence>
<feature type="transmembrane region" description="Helical" evidence="12">
    <location>
        <begin position="365"/>
        <end position="382"/>
    </location>
</feature>
<evidence type="ECO:0000256" key="3">
    <source>
        <dbReference type="ARBA" id="ARBA00022475"/>
    </source>
</evidence>
<dbReference type="InterPro" id="IPR013013">
    <property type="entry name" value="PTS_EIIC_1"/>
</dbReference>
<evidence type="ECO:0000313" key="16">
    <source>
        <dbReference type="Proteomes" id="UP000199387"/>
    </source>
</evidence>
<dbReference type="Pfam" id="PF00367">
    <property type="entry name" value="PTS_EIIB"/>
    <property type="match status" value="1"/>
</dbReference>
<dbReference type="GO" id="GO:0009401">
    <property type="term" value="P:phosphoenolpyruvate-dependent sugar phosphotransferase system"/>
    <property type="evidence" value="ECO:0007669"/>
    <property type="project" value="UniProtKB-KW"/>
</dbReference>
<gene>
    <name evidence="15" type="ORF">SAMN04488112_10492</name>
</gene>
<feature type="transmembrane region" description="Helical" evidence="12">
    <location>
        <begin position="171"/>
        <end position="191"/>
    </location>
</feature>
<feature type="transmembrane region" description="Helical" evidence="12">
    <location>
        <begin position="21"/>
        <end position="41"/>
    </location>
</feature>
<evidence type="ECO:0000256" key="10">
    <source>
        <dbReference type="ARBA" id="ARBA00023136"/>
    </source>
</evidence>
<evidence type="ECO:0000256" key="1">
    <source>
        <dbReference type="ARBA" id="ARBA00004651"/>
    </source>
</evidence>
<dbReference type="PROSITE" id="PS51098">
    <property type="entry name" value="PTS_EIIB_TYPE_1"/>
    <property type="match status" value="1"/>
</dbReference>
<evidence type="ECO:0000256" key="6">
    <source>
        <dbReference type="ARBA" id="ARBA00022683"/>
    </source>
</evidence>
<keyword evidence="9 12" id="KW-1133">Transmembrane helix</keyword>
<dbReference type="CDD" id="cd00212">
    <property type="entry name" value="PTS_IIB_glc"/>
    <property type="match status" value="1"/>
</dbReference>
<feature type="active site" description="Phosphocysteine intermediate; for EIIB activity" evidence="11">
    <location>
        <position position="478"/>
    </location>
</feature>
<dbReference type="GO" id="GO:0005886">
    <property type="term" value="C:plasma membrane"/>
    <property type="evidence" value="ECO:0007669"/>
    <property type="project" value="UniProtKB-SubCell"/>
</dbReference>
<evidence type="ECO:0000256" key="11">
    <source>
        <dbReference type="PROSITE-ProRule" id="PRU00421"/>
    </source>
</evidence>
<keyword evidence="5" id="KW-0808">Transferase</keyword>
<protein>
    <submittedName>
        <fullName evidence="15">PTS system, D-glucosamine-specific IIC component</fullName>
    </submittedName>
</protein>
<keyword evidence="4" id="KW-0762">Sugar transport</keyword>
<keyword evidence="6" id="KW-0598">Phosphotransferase system</keyword>
<evidence type="ECO:0000256" key="9">
    <source>
        <dbReference type="ARBA" id="ARBA00022989"/>
    </source>
</evidence>
<name>A0A1G6JLH2_9BACL</name>
<dbReference type="SUPFAM" id="SSF55604">
    <property type="entry name" value="Glucose permease domain IIB"/>
    <property type="match status" value="1"/>
</dbReference>
<feature type="domain" description="PTS EIIB type-1" evidence="13">
    <location>
        <begin position="456"/>
        <end position="537"/>
    </location>
</feature>